<feature type="compositionally biased region" description="Acidic residues" evidence="10">
    <location>
        <begin position="268"/>
        <end position="285"/>
    </location>
</feature>
<dbReference type="HOGENOM" id="CLU_000315_18_0_1"/>
<keyword evidence="4" id="KW-0547">Nucleotide-binding</keyword>
<dbReference type="eggNOG" id="KOG0383">
    <property type="taxonomic scope" value="Eukaryota"/>
</dbReference>
<feature type="compositionally biased region" description="Basic and acidic residues" evidence="10">
    <location>
        <begin position="1277"/>
        <end position="1286"/>
    </location>
</feature>
<feature type="region of interest" description="Disordered" evidence="10">
    <location>
        <begin position="1"/>
        <end position="80"/>
    </location>
</feature>
<dbReference type="InterPro" id="IPR049730">
    <property type="entry name" value="SNF2/RAD54-like_C"/>
</dbReference>
<dbReference type="InterPro" id="IPR055565">
    <property type="entry name" value="DUF7141"/>
</dbReference>
<feature type="region of interest" description="Disordered" evidence="10">
    <location>
        <begin position="304"/>
        <end position="341"/>
    </location>
</feature>
<feature type="compositionally biased region" description="Low complexity" evidence="10">
    <location>
        <begin position="65"/>
        <end position="77"/>
    </location>
</feature>
<dbReference type="Pfam" id="PF23614">
    <property type="entry name" value="DUF7141"/>
    <property type="match status" value="1"/>
</dbReference>
<dbReference type="GO" id="GO:0140658">
    <property type="term" value="F:ATP-dependent chromatin remodeler activity"/>
    <property type="evidence" value="ECO:0007669"/>
    <property type="project" value="TreeGrafter"/>
</dbReference>
<evidence type="ECO:0000259" key="12">
    <source>
        <dbReference type="PROSITE" id="PS51194"/>
    </source>
</evidence>
<feature type="region of interest" description="Disordered" evidence="10">
    <location>
        <begin position="162"/>
        <end position="290"/>
    </location>
</feature>
<keyword evidence="5" id="KW-0863">Zinc-finger</keyword>
<keyword evidence="7" id="KW-0862">Zinc</keyword>
<dbReference type="PANTHER" id="PTHR45623">
    <property type="entry name" value="CHROMODOMAIN-HELICASE-DNA-BINDING PROTEIN 3-RELATED-RELATED"/>
    <property type="match status" value="1"/>
</dbReference>
<evidence type="ECO:0000313" key="14">
    <source>
        <dbReference type="Proteomes" id="UP000019374"/>
    </source>
</evidence>
<feature type="compositionally biased region" description="Basic residues" evidence="10">
    <location>
        <begin position="1675"/>
        <end position="1685"/>
    </location>
</feature>
<dbReference type="Gene3D" id="3.40.50.300">
    <property type="entry name" value="P-loop containing nucleotide triphosphate hydrolases"/>
    <property type="match status" value="1"/>
</dbReference>
<dbReference type="InterPro" id="IPR041684">
    <property type="entry name" value="Znf-PHD-like"/>
</dbReference>
<dbReference type="GO" id="GO:0016887">
    <property type="term" value="F:ATP hydrolysis activity"/>
    <property type="evidence" value="ECO:0007669"/>
    <property type="project" value="TreeGrafter"/>
</dbReference>
<dbReference type="Pfam" id="PF00271">
    <property type="entry name" value="Helicase_C"/>
    <property type="match status" value="1"/>
</dbReference>
<keyword evidence="8" id="KW-0067">ATP-binding</keyword>
<dbReference type="InterPro" id="IPR000330">
    <property type="entry name" value="SNF2_N"/>
</dbReference>
<dbReference type="Pfam" id="PF15446">
    <property type="entry name" value="zf-PHD-like"/>
    <property type="match status" value="1"/>
</dbReference>
<dbReference type="InterPro" id="IPR038718">
    <property type="entry name" value="SNF2-like_sf"/>
</dbReference>
<evidence type="ECO:0000256" key="3">
    <source>
        <dbReference type="ARBA" id="ARBA00022723"/>
    </source>
</evidence>
<dbReference type="EMBL" id="KE652436">
    <property type="protein sequence ID" value="EQL01725.1"/>
    <property type="molecule type" value="Genomic_DNA"/>
</dbReference>
<evidence type="ECO:0000256" key="4">
    <source>
        <dbReference type="ARBA" id="ARBA00022741"/>
    </source>
</evidence>
<feature type="region of interest" description="Disordered" evidence="10">
    <location>
        <begin position="1548"/>
        <end position="1596"/>
    </location>
</feature>
<dbReference type="PROSITE" id="PS51194">
    <property type="entry name" value="HELICASE_CTER"/>
    <property type="match status" value="1"/>
</dbReference>
<evidence type="ECO:0000256" key="8">
    <source>
        <dbReference type="ARBA" id="ARBA00022840"/>
    </source>
</evidence>
<gene>
    <name evidence="13" type="ORF">OCS_02556</name>
</gene>
<sequence>MNWDAPESRQETPSSPRASVPVPEISFDFVTSDIGPDWQESSPEAPEPQAKPQADNEAEAEANIEAETSGSAAADAAQDSPNSCLGVAILEVAIPNIPADQRDEYDAVYSQVVEVVNASGGRGEYYVDFTDGRQELVSADQLLSLENGREALRRFTSNMNTGQKRKYVPDDEWDSEANNSASDLMDIDEDEDAISRRPKLHGVRALRSRGTSTRRSSMARSLSLDDDSSDDAAEKTPKSSARNLRTRPQKQQLLNFGRSVSAKSSYADDGDELANEPQEPSDVEDGDFRPVVSDLAIKKTRRTGAKRRGLRLIAQSARSRGHRGSDDSDIEFEQPRRSSRANKNTTYMLDDALMDDDSFSVVDDRMPSAPKTVLVKEIFQPLPPDSAFGAVHLPSCHTCGGSKQRGQIVYCQGCSLSYHKQCLGPRNGREHLATKIGDDSFVLQCRFCLDTYSKKGKKDYSAEAPRHSLCQVCKDQGKACVPFSELKTARQEEKLREQNDGADPITHVSPTLLNNEDVMLFRCVSCHRGWHLDHLPTAGSNSVGTDVKSERIKDYMVDWHCNECSSAKHKIHRLVAWRPSQQSSQEASSPSFDMVDDDDKEYLVKWDTLSYFHCTWMPGAWVFGVSTATMRLSFSRNAAQQDLMKLSKKDAIPEEYLLVDVIFNVKMKPNAPRSGTKGGDSANIEHVSKVLVKFQGLGYSDVVWDSPPSRDESACYAAFEDAYLEYLQGKYFHHESQGKIQDRIKSFKASELDAVTIQPAGLKRGKLMGYQMEGLNWLLGNYHDGRSVVLADEMGLGKTIQVISLVTSLVQDSPKCWPFLIVVPNATCPNWRREFKQWAPDLRVVTYHGGRESQELAHKYELFPHGSTDMKAHVVIMSYDSAQDPKTKVLFKSVRWTGLVVDEGQRLKNDQNLLYLALQSMKIPFRLLLTGTPLQNNKRELFNLLQFVDSTQDAVALDEEYRVLDKETLPKLHEKIRPFFLRRTKLGVLKFLPPMAQIILPVTMTVIQEKLSKSIMAKNPQLIKAMFANNKMKKKDRSSLNNILVQLRKCLCHPFIYSDAIEERHHDASVLHRNLVEASAKLLLLEAMLPKLKERGHRVLIFSQFLQQLDILEDFLTGKGYQFRRLDGTMSSLEKQKRIDGFNAPDSPFFAFLLSTRSGGVGINLATADTVIIMDPDFNPHQDIQALSRAHRIGQKKKVLCFQLVTKDSVEERIMQVGRKKMALDHALIESMDDDQLVGDDLESILKHGAQALFSDDFQKSAIHYDGPAVEELLDRAQTEDTKADEEGSAETQFSHARVWANETGGFAEGLDTAEDQAPEPINSSVWDKILAEREEEARRLAEANKEILGRGGRRRKVINYKSYGVENVALPEGIELDTSDASDEFAGANSSEESDDEGLAAKADGEAQADLLSISQPKPAEQNARNSKKGRDAPEATNPVQRPQPAGQTAHDPYSNDGKSSAVTTRVKNWPGDGQENSARVPSRPSVPVVQPNGHALQHGFVPVTGVPGHQYAHVQGMRQPQPQPQQYGLVSVTGVPGHRVAHVQGVRQPQSQPYQAMSLPPGAVDHQQWPGPTHPQSTGPSNWPPRQTTGKPSEAQLRLAIDEVRRSRYANGQRLSDLLYQLRALGVQGPFWSPPQQPPPAQHAHPSPLQHAHQNPRQPLTQYPPQYSPQYQHSHRHLDHREL</sequence>
<keyword evidence="9" id="KW-0539">Nucleus</keyword>
<evidence type="ECO:0000259" key="11">
    <source>
        <dbReference type="PROSITE" id="PS51192"/>
    </source>
</evidence>
<feature type="domain" description="Helicase ATP-binding" evidence="11">
    <location>
        <begin position="779"/>
        <end position="951"/>
    </location>
</feature>
<evidence type="ECO:0000256" key="10">
    <source>
        <dbReference type="SAM" id="MobiDB-lite"/>
    </source>
</evidence>
<feature type="compositionally biased region" description="Polar residues" evidence="10">
    <location>
        <begin position="1576"/>
        <end position="1593"/>
    </location>
</feature>
<dbReference type="Gene3D" id="2.40.50.40">
    <property type="match status" value="1"/>
</dbReference>
<dbReference type="GO" id="GO:0005634">
    <property type="term" value="C:nucleus"/>
    <property type="evidence" value="ECO:0007669"/>
    <property type="project" value="UniProtKB-SubCell"/>
</dbReference>
<dbReference type="InterPro" id="IPR016197">
    <property type="entry name" value="Chromo-like_dom_sf"/>
</dbReference>
<feature type="compositionally biased region" description="Basic residues" evidence="10">
    <location>
        <begin position="196"/>
        <end position="207"/>
    </location>
</feature>
<dbReference type="SUPFAM" id="SSF57903">
    <property type="entry name" value="FYVE/PHD zinc finger"/>
    <property type="match status" value="1"/>
</dbReference>
<feature type="region of interest" description="Disordered" evidence="10">
    <location>
        <begin position="1277"/>
        <end position="1296"/>
    </location>
</feature>
<evidence type="ECO:0000256" key="7">
    <source>
        <dbReference type="ARBA" id="ARBA00022833"/>
    </source>
</evidence>
<dbReference type="CDD" id="cd15489">
    <property type="entry name" value="PHD_SF"/>
    <property type="match status" value="1"/>
</dbReference>
<evidence type="ECO:0000256" key="5">
    <source>
        <dbReference type="ARBA" id="ARBA00022771"/>
    </source>
</evidence>
<comment type="subcellular location">
    <subcellularLocation>
        <location evidence="1">Nucleus</location>
    </subcellularLocation>
</comment>
<evidence type="ECO:0000256" key="2">
    <source>
        <dbReference type="ARBA" id="ARBA00011353"/>
    </source>
</evidence>
<dbReference type="SUPFAM" id="SSF52540">
    <property type="entry name" value="P-loop containing nucleoside triphosphate hydrolases"/>
    <property type="match status" value="2"/>
</dbReference>
<evidence type="ECO:0000256" key="6">
    <source>
        <dbReference type="ARBA" id="ARBA00022801"/>
    </source>
</evidence>
<accession>T5A8D5</accession>
<reference evidence="13 14" key="1">
    <citation type="journal article" date="2013" name="Chin. Sci. Bull.">
        <title>Genome survey uncovers the secrets of sex and lifestyle in caterpillar fungus.</title>
        <authorList>
            <person name="Hu X."/>
            <person name="Zhang Y."/>
            <person name="Xiao G."/>
            <person name="Zheng P."/>
            <person name="Xia Y."/>
            <person name="Zhang X."/>
            <person name="St Leger R.J."/>
            <person name="Liu X."/>
            <person name="Wang C."/>
        </authorList>
    </citation>
    <scope>NUCLEOTIDE SEQUENCE [LARGE SCALE GENOMIC DNA]</scope>
    <source>
        <strain evidence="14">Co18 / CGMCC 3.14243</strain>
        <tissue evidence="13">Fruit-body</tissue>
    </source>
</reference>
<dbReference type="GO" id="GO:0005524">
    <property type="term" value="F:ATP binding"/>
    <property type="evidence" value="ECO:0007669"/>
    <property type="project" value="UniProtKB-KW"/>
</dbReference>
<comment type="subunit">
    <text evidence="2">Component of the NuA4 histone acetyltransferase complex.</text>
</comment>
<name>T5A8D5_OPHSC</name>
<dbReference type="CDD" id="cd17919">
    <property type="entry name" value="DEXHc_Snf"/>
    <property type="match status" value="1"/>
</dbReference>
<feature type="compositionally biased region" description="Low complexity" evidence="10">
    <location>
        <begin position="208"/>
        <end position="222"/>
    </location>
</feature>
<dbReference type="Gene3D" id="3.40.50.10810">
    <property type="entry name" value="Tandem AAA-ATPase domain"/>
    <property type="match status" value="1"/>
</dbReference>
<feature type="compositionally biased region" description="Acidic residues" evidence="10">
    <location>
        <begin position="1375"/>
        <end position="1384"/>
    </location>
</feature>
<dbReference type="SMART" id="SM00487">
    <property type="entry name" value="DEXDc"/>
    <property type="match status" value="1"/>
</dbReference>
<dbReference type="PROSITE" id="PS51192">
    <property type="entry name" value="HELICASE_ATP_BIND_1"/>
    <property type="match status" value="1"/>
</dbReference>
<dbReference type="InterPro" id="IPR027417">
    <property type="entry name" value="P-loop_NTPase"/>
</dbReference>
<evidence type="ECO:0000256" key="9">
    <source>
        <dbReference type="ARBA" id="ARBA00023242"/>
    </source>
</evidence>
<dbReference type="InterPro" id="IPR013083">
    <property type="entry name" value="Znf_RING/FYVE/PHD"/>
</dbReference>
<dbReference type="InterPro" id="IPR001965">
    <property type="entry name" value="Znf_PHD"/>
</dbReference>
<dbReference type="Gene3D" id="3.30.40.10">
    <property type="entry name" value="Zinc/RING finger domain, C3HC4 (zinc finger)"/>
    <property type="match status" value="1"/>
</dbReference>
<feature type="compositionally biased region" description="Polar residues" evidence="10">
    <location>
        <begin position="1458"/>
        <end position="1468"/>
    </location>
</feature>
<dbReference type="InterPro" id="IPR014001">
    <property type="entry name" value="Helicase_ATP-bd"/>
</dbReference>
<dbReference type="InterPro" id="IPR001650">
    <property type="entry name" value="Helicase_C-like"/>
</dbReference>
<dbReference type="GO" id="GO:0008270">
    <property type="term" value="F:zinc ion binding"/>
    <property type="evidence" value="ECO:0007669"/>
    <property type="project" value="UniProtKB-KW"/>
</dbReference>
<proteinExistence type="predicted"/>
<dbReference type="PANTHER" id="PTHR45623:SF17">
    <property type="entry name" value="CHROMODOMAIN-HELICASE-DNA-BINDING PROTEIN 3-RELATED"/>
    <property type="match status" value="1"/>
</dbReference>
<feature type="region of interest" description="Disordered" evidence="10">
    <location>
        <begin position="1375"/>
        <end position="1487"/>
    </location>
</feature>
<dbReference type="InterPro" id="IPR011011">
    <property type="entry name" value="Znf_FYVE_PHD"/>
</dbReference>
<dbReference type="SUPFAM" id="SSF54160">
    <property type="entry name" value="Chromo domain-like"/>
    <property type="match status" value="1"/>
</dbReference>
<dbReference type="Pfam" id="PF23615">
    <property type="entry name" value="Chromo_MIT1"/>
    <property type="match status" value="1"/>
</dbReference>
<feature type="compositionally biased region" description="Pro residues" evidence="10">
    <location>
        <begin position="1634"/>
        <end position="1643"/>
    </location>
</feature>
<dbReference type="GO" id="GO:0000785">
    <property type="term" value="C:chromatin"/>
    <property type="evidence" value="ECO:0007669"/>
    <property type="project" value="TreeGrafter"/>
</dbReference>
<dbReference type="CDD" id="cd18793">
    <property type="entry name" value="SF2_C_SNF"/>
    <property type="match status" value="1"/>
</dbReference>
<feature type="compositionally biased region" description="Low complexity" evidence="10">
    <location>
        <begin position="39"/>
        <end position="55"/>
    </location>
</feature>
<dbReference type="SMART" id="SM00490">
    <property type="entry name" value="HELICc"/>
    <property type="match status" value="1"/>
</dbReference>
<dbReference type="GO" id="GO:0003677">
    <property type="term" value="F:DNA binding"/>
    <property type="evidence" value="ECO:0007669"/>
    <property type="project" value="TreeGrafter"/>
</dbReference>
<dbReference type="Proteomes" id="UP000019374">
    <property type="component" value="Unassembled WGS sequence"/>
</dbReference>
<feature type="compositionally biased region" description="Low complexity" evidence="10">
    <location>
        <begin position="1644"/>
        <end position="1655"/>
    </location>
</feature>
<evidence type="ECO:0000313" key="13">
    <source>
        <dbReference type="EMBL" id="EQL01725.1"/>
    </source>
</evidence>
<feature type="compositionally biased region" description="Basic and acidic residues" evidence="10">
    <location>
        <begin position="1"/>
        <end position="10"/>
    </location>
</feature>
<protein>
    <submittedName>
        <fullName evidence="13">SNF2-related protein</fullName>
    </submittedName>
</protein>
<dbReference type="GO" id="GO:0042393">
    <property type="term" value="F:histone binding"/>
    <property type="evidence" value="ECO:0007669"/>
    <property type="project" value="TreeGrafter"/>
</dbReference>
<keyword evidence="6" id="KW-0378">Hydrolase</keyword>
<feature type="region of interest" description="Disordered" evidence="10">
    <location>
        <begin position="1632"/>
        <end position="1685"/>
    </location>
</feature>
<feature type="domain" description="Helicase C-terminal" evidence="12">
    <location>
        <begin position="1084"/>
        <end position="1236"/>
    </location>
</feature>
<dbReference type="SMART" id="SM00249">
    <property type="entry name" value="PHD"/>
    <property type="match status" value="2"/>
</dbReference>
<organism evidence="13 14">
    <name type="scientific">Ophiocordyceps sinensis (strain Co18 / CGMCC 3.14243)</name>
    <name type="common">Yarsagumba caterpillar fungus</name>
    <name type="synonym">Hirsutella sinensis</name>
    <dbReference type="NCBI Taxonomy" id="911162"/>
    <lineage>
        <taxon>Eukaryota</taxon>
        <taxon>Fungi</taxon>
        <taxon>Dikarya</taxon>
        <taxon>Ascomycota</taxon>
        <taxon>Pezizomycotina</taxon>
        <taxon>Sordariomycetes</taxon>
        <taxon>Hypocreomycetidae</taxon>
        <taxon>Hypocreales</taxon>
        <taxon>Ophiocordycipitaceae</taxon>
        <taxon>Ophiocordyceps</taxon>
    </lineage>
</organism>
<dbReference type="OrthoDB" id="5857104at2759"/>
<dbReference type="GO" id="GO:0003682">
    <property type="term" value="F:chromatin binding"/>
    <property type="evidence" value="ECO:0007669"/>
    <property type="project" value="TreeGrafter"/>
</dbReference>
<feature type="compositionally biased region" description="Low complexity" evidence="10">
    <location>
        <begin position="1665"/>
        <end position="1674"/>
    </location>
</feature>
<dbReference type="InterPro" id="IPR056616">
    <property type="entry name" value="Chromo_MIT1"/>
</dbReference>
<keyword evidence="3" id="KW-0479">Metal-binding</keyword>
<evidence type="ECO:0000256" key="1">
    <source>
        <dbReference type="ARBA" id="ARBA00004123"/>
    </source>
</evidence>
<dbReference type="Pfam" id="PF00176">
    <property type="entry name" value="SNF2-rel_dom"/>
    <property type="match status" value="1"/>
</dbReference>